<feature type="transmembrane region" description="Helical" evidence="1">
    <location>
        <begin position="94"/>
        <end position="122"/>
    </location>
</feature>
<dbReference type="Proteomes" id="UP000283000">
    <property type="component" value="Chromosome"/>
</dbReference>
<reference evidence="2 3" key="2">
    <citation type="submission" date="2019-01" db="EMBL/GenBank/DDBJ databases">
        <title>Comparative genomic analysis of Brevibacterium aurantiacum sheds light on its evolution and its adaptation to smear-ripened cheeses.</title>
        <authorList>
            <person name="Moineau S."/>
        </authorList>
    </citation>
    <scope>NUCLEOTIDE SEQUENCE [LARGE SCALE GENOMIC DNA]</scope>
    <source>
        <strain evidence="2 3">SMQ-1417</strain>
    </source>
</reference>
<accession>A0A3Q9NTG8</accession>
<dbReference type="CDD" id="cd21809">
    <property type="entry name" value="ABC-2_lan_permease-like"/>
    <property type="match status" value="1"/>
</dbReference>
<dbReference type="Pfam" id="PF12730">
    <property type="entry name" value="ABC2_membrane_4"/>
    <property type="match status" value="1"/>
</dbReference>
<dbReference type="EMBL" id="CP025330">
    <property type="protein sequence ID" value="AZT94760.1"/>
    <property type="molecule type" value="Genomic_DNA"/>
</dbReference>
<feature type="transmembrane region" description="Helical" evidence="1">
    <location>
        <begin position="15"/>
        <end position="34"/>
    </location>
</feature>
<evidence type="ECO:0000313" key="3">
    <source>
        <dbReference type="Proteomes" id="UP000283000"/>
    </source>
</evidence>
<organism evidence="2 3">
    <name type="scientific">Brevibacterium aurantiacum</name>
    <dbReference type="NCBI Taxonomy" id="273384"/>
    <lineage>
        <taxon>Bacteria</taxon>
        <taxon>Bacillati</taxon>
        <taxon>Actinomycetota</taxon>
        <taxon>Actinomycetes</taxon>
        <taxon>Micrococcales</taxon>
        <taxon>Brevibacteriaceae</taxon>
        <taxon>Brevibacterium</taxon>
    </lineage>
</organism>
<gene>
    <name evidence="2" type="ORF">CXR23_17780</name>
</gene>
<protein>
    <submittedName>
        <fullName evidence="2">ABC transporter</fullName>
    </submittedName>
</protein>
<dbReference type="AlphaFoldDB" id="A0A3Q9NTG8"/>
<feature type="transmembrane region" description="Helical" evidence="1">
    <location>
        <begin position="54"/>
        <end position="74"/>
    </location>
</feature>
<keyword evidence="1" id="KW-1133">Transmembrane helix</keyword>
<evidence type="ECO:0000256" key="1">
    <source>
        <dbReference type="SAM" id="Phobius"/>
    </source>
</evidence>
<proteinExistence type="predicted"/>
<keyword evidence="1" id="KW-0812">Transmembrane</keyword>
<name>A0A3Q9NTG8_BREAU</name>
<reference evidence="2 3" key="1">
    <citation type="submission" date="2017-12" db="EMBL/GenBank/DDBJ databases">
        <authorList>
            <person name="Levesque S."/>
        </authorList>
    </citation>
    <scope>NUCLEOTIDE SEQUENCE [LARGE SCALE GENOMIC DNA]</scope>
    <source>
        <strain evidence="2 3">SMQ-1417</strain>
    </source>
</reference>
<evidence type="ECO:0000313" key="2">
    <source>
        <dbReference type="EMBL" id="AZT94760.1"/>
    </source>
</evidence>
<feature type="transmembrane region" description="Helical" evidence="1">
    <location>
        <begin position="165"/>
        <end position="185"/>
    </location>
</feature>
<keyword evidence="1" id="KW-0472">Membrane</keyword>
<feature type="transmembrane region" description="Helical" evidence="1">
    <location>
        <begin position="134"/>
        <end position="153"/>
    </location>
</feature>
<sequence length="250" mass="26707">MRTIQAEFTKLKRSLGWAIVLLLPLVMVISGSIMTLVDGRPLEDGWHTLWMRSIVFYGLFPLAVGVAILGSLVWRVEHRGSNWNALMSGPTPSLYIVAAKTTVIAIMTTLMQVVALITVILVGKLAFGLPGLLPAKYVFATVLVMLACIPVAALQSGMSMLMRSFAAPIAIAFLGAGVSTFLLVLRIDPVIFISPYALISRTTQLGTGTFADTGYITAPIVSSIIIATGLLTAVAMAISALILERTDTRT</sequence>
<feature type="transmembrane region" description="Helical" evidence="1">
    <location>
        <begin position="220"/>
        <end position="243"/>
    </location>
</feature>
<dbReference type="RefSeq" id="WP_114306110.1">
    <property type="nucleotide sequence ID" value="NZ_CP025330.1"/>
</dbReference>